<keyword evidence="2" id="KW-1185">Reference proteome</keyword>
<evidence type="ECO:0000313" key="2">
    <source>
        <dbReference type="Proteomes" id="UP000775213"/>
    </source>
</evidence>
<name>A0AAV7FIG7_DENCH</name>
<gene>
    <name evidence="1" type="ORF">IEQ34_026928</name>
</gene>
<comment type="caution">
    <text evidence="1">The sequence shown here is derived from an EMBL/GenBank/DDBJ whole genome shotgun (WGS) entry which is preliminary data.</text>
</comment>
<evidence type="ECO:0000313" key="1">
    <source>
        <dbReference type="EMBL" id="KAH0433797.1"/>
    </source>
</evidence>
<sequence length="59" mass="6722">MSKVRCLKSTFNGNAKYHVAREDWFEEGVTAEDGGLFPCLIELVLRDCLILKRVALFAF</sequence>
<proteinExistence type="predicted"/>
<dbReference type="EMBL" id="JAGFBR010000806">
    <property type="protein sequence ID" value="KAH0433797.1"/>
    <property type="molecule type" value="Genomic_DNA"/>
</dbReference>
<organism evidence="1 2">
    <name type="scientific">Dendrobium chrysotoxum</name>
    <name type="common">Orchid</name>
    <dbReference type="NCBI Taxonomy" id="161865"/>
    <lineage>
        <taxon>Eukaryota</taxon>
        <taxon>Viridiplantae</taxon>
        <taxon>Streptophyta</taxon>
        <taxon>Embryophyta</taxon>
        <taxon>Tracheophyta</taxon>
        <taxon>Spermatophyta</taxon>
        <taxon>Magnoliopsida</taxon>
        <taxon>Liliopsida</taxon>
        <taxon>Asparagales</taxon>
        <taxon>Orchidaceae</taxon>
        <taxon>Epidendroideae</taxon>
        <taxon>Malaxideae</taxon>
        <taxon>Dendrobiinae</taxon>
        <taxon>Dendrobium</taxon>
    </lineage>
</organism>
<dbReference type="Proteomes" id="UP000775213">
    <property type="component" value="Unassembled WGS sequence"/>
</dbReference>
<dbReference type="AlphaFoldDB" id="A0AAV7FIG7"/>
<reference evidence="1 2" key="1">
    <citation type="journal article" date="2021" name="Hortic Res">
        <title>Chromosome-scale assembly of the Dendrobium chrysotoxum genome enhances the understanding of orchid evolution.</title>
        <authorList>
            <person name="Zhang Y."/>
            <person name="Zhang G.Q."/>
            <person name="Zhang D."/>
            <person name="Liu X.D."/>
            <person name="Xu X.Y."/>
            <person name="Sun W.H."/>
            <person name="Yu X."/>
            <person name="Zhu X."/>
            <person name="Wang Z.W."/>
            <person name="Zhao X."/>
            <person name="Zhong W.Y."/>
            <person name="Chen H."/>
            <person name="Yin W.L."/>
            <person name="Huang T."/>
            <person name="Niu S.C."/>
            <person name="Liu Z.J."/>
        </authorList>
    </citation>
    <scope>NUCLEOTIDE SEQUENCE [LARGE SCALE GENOMIC DNA]</scope>
    <source>
        <strain evidence="1">Lindl</strain>
    </source>
</reference>
<protein>
    <submittedName>
        <fullName evidence="1">Uncharacterized protein</fullName>
    </submittedName>
</protein>
<accession>A0AAV7FIG7</accession>